<organism evidence="2 3">
    <name type="scientific">Bionectria ochroleuca</name>
    <name type="common">Gliocladium roseum</name>
    <dbReference type="NCBI Taxonomy" id="29856"/>
    <lineage>
        <taxon>Eukaryota</taxon>
        <taxon>Fungi</taxon>
        <taxon>Dikarya</taxon>
        <taxon>Ascomycota</taxon>
        <taxon>Pezizomycotina</taxon>
        <taxon>Sordariomycetes</taxon>
        <taxon>Hypocreomycetidae</taxon>
        <taxon>Hypocreales</taxon>
        <taxon>Bionectriaceae</taxon>
        <taxon>Clonostachys</taxon>
    </lineage>
</organism>
<dbReference type="EMBL" id="JADCTT010000006">
    <property type="protein sequence ID" value="KAF9750900.1"/>
    <property type="molecule type" value="Genomic_DNA"/>
</dbReference>
<reference evidence="2" key="1">
    <citation type="submission" date="2020-10" db="EMBL/GenBank/DDBJ databases">
        <title>High-Quality Genome Resource of Clonostachys rosea strain S41 by Oxford Nanopore Long-Read Sequencing.</title>
        <authorList>
            <person name="Wang H."/>
        </authorList>
    </citation>
    <scope>NUCLEOTIDE SEQUENCE</scope>
    <source>
        <strain evidence="2">S41</strain>
    </source>
</reference>
<name>A0A8H7N8B8_BIOOC</name>
<dbReference type="AlphaFoldDB" id="A0A8H7N8B8"/>
<evidence type="ECO:0000256" key="1">
    <source>
        <dbReference type="SAM" id="SignalP"/>
    </source>
</evidence>
<evidence type="ECO:0000313" key="2">
    <source>
        <dbReference type="EMBL" id="KAF9750900.1"/>
    </source>
</evidence>
<dbReference type="PROSITE" id="PS51257">
    <property type="entry name" value="PROKAR_LIPOPROTEIN"/>
    <property type="match status" value="1"/>
</dbReference>
<comment type="caution">
    <text evidence="2">The sequence shown here is derived from an EMBL/GenBank/DDBJ whole genome shotgun (WGS) entry which is preliminary data.</text>
</comment>
<gene>
    <name evidence="2" type="ORF">IM811_015120</name>
</gene>
<proteinExistence type="predicted"/>
<feature type="signal peptide" evidence="1">
    <location>
        <begin position="1"/>
        <end position="15"/>
    </location>
</feature>
<evidence type="ECO:0008006" key="4">
    <source>
        <dbReference type="Google" id="ProtNLM"/>
    </source>
</evidence>
<accession>A0A8H7N8B8</accession>
<evidence type="ECO:0000313" key="3">
    <source>
        <dbReference type="Proteomes" id="UP000616885"/>
    </source>
</evidence>
<sequence>MKALAILLLASLAACKPTLYMIRHGEKPDDGSVGLSPEGEQRAQCLRTVFGSSSQYNIGYVIAQEYKESGKRKRPYDSVAPVASDLGLEVDTSCDRDDSKCVKKLIKNYDGDGNILLCWQHGQMNNILEALGAEDIENYPEDRYDVIWTVPSPYDEITAETSENCPGLDS</sequence>
<feature type="chain" id="PRO_5034303612" description="Phosphoglycerate mutase family protein" evidence="1">
    <location>
        <begin position="16"/>
        <end position="170"/>
    </location>
</feature>
<keyword evidence="1" id="KW-0732">Signal</keyword>
<protein>
    <recommendedName>
        <fullName evidence="4">Phosphoglycerate mutase family protein</fullName>
    </recommendedName>
</protein>
<dbReference type="Proteomes" id="UP000616885">
    <property type="component" value="Unassembled WGS sequence"/>
</dbReference>